<feature type="domain" description="O-antigen ligase-related" evidence="6">
    <location>
        <begin position="253"/>
        <end position="396"/>
    </location>
</feature>
<dbReference type="InterPro" id="IPR007016">
    <property type="entry name" value="O-antigen_ligase-rel_domated"/>
</dbReference>
<feature type="transmembrane region" description="Helical" evidence="5">
    <location>
        <begin position="34"/>
        <end position="55"/>
    </location>
</feature>
<dbReference type="PANTHER" id="PTHR37422:SF13">
    <property type="entry name" value="LIPOPOLYSACCHARIDE BIOSYNTHESIS PROTEIN PA4999-RELATED"/>
    <property type="match status" value="1"/>
</dbReference>
<proteinExistence type="predicted"/>
<evidence type="ECO:0000256" key="3">
    <source>
        <dbReference type="ARBA" id="ARBA00022989"/>
    </source>
</evidence>
<keyword evidence="3 5" id="KW-1133">Transmembrane helix</keyword>
<keyword evidence="8" id="KW-1185">Reference proteome</keyword>
<evidence type="ECO:0000256" key="4">
    <source>
        <dbReference type="ARBA" id="ARBA00023136"/>
    </source>
</evidence>
<sequence length="474" mass="52247">MRVPSRLDAEAILYTLFVLLLLWIPIPLGSNRGWAWAVLEAWSFALLGGWLVAWARRGALIAEPLRRAWPVFALFALWIALQALHIIPLPREWVASLSPEAARMHALADPLVGMREWLTLSIEPHASRVAFFKTLAYVAIFFLTLALVNRRERVRQLARVLVYAALVHAVIGVLLHLSGSTLQWFGTPVSHADSASGPYANRNHFAGYLEMMLALGIGLLIAGLSDRRAETWKAFFRQTLEWMLSPKMLLRLTLCILVIALTTTHSRMGNTAFFASLIVAGVIGIALSRKATRNTVVLLVSLVVIDLVIVGSWFGVEKLAARIEQTTIADVQEREDPATHTLKLVEDYPVLGAGPGTFYVAFPRYRPASVVLFFDYAHNDYAQFAAESGLLGLALLALVVAVSLAAAVLAQARRRDPLMRGMAFASIMGVSAILIHATVDFNLQIPANAVFFVVLLAFAWISLHLERHGDAPPR</sequence>
<dbReference type="Proteomes" id="UP000503096">
    <property type="component" value="Chromosome"/>
</dbReference>
<evidence type="ECO:0000256" key="5">
    <source>
        <dbReference type="SAM" id="Phobius"/>
    </source>
</evidence>
<feature type="transmembrane region" description="Helical" evidence="5">
    <location>
        <begin position="205"/>
        <end position="227"/>
    </location>
</feature>
<feature type="transmembrane region" description="Helical" evidence="5">
    <location>
        <begin position="422"/>
        <end position="439"/>
    </location>
</feature>
<dbReference type="KEGG" id="upl:DSM104440_02493"/>
<dbReference type="Pfam" id="PF04932">
    <property type="entry name" value="Wzy_C"/>
    <property type="match status" value="1"/>
</dbReference>
<dbReference type="RefSeq" id="WP_171163150.1">
    <property type="nucleotide sequence ID" value="NZ_CP053073.1"/>
</dbReference>
<feature type="transmembrane region" description="Helical" evidence="5">
    <location>
        <begin position="67"/>
        <end position="87"/>
    </location>
</feature>
<feature type="transmembrane region" description="Helical" evidence="5">
    <location>
        <begin position="271"/>
        <end position="288"/>
    </location>
</feature>
<dbReference type="InParanoid" id="A0A6M4H9X2"/>
<keyword evidence="4 5" id="KW-0472">Membrane</keyword>
<feature type="transmembrane region" description="Helical" evidence="5">
    <location>
        <begin position="12"/>
        <end position="28"/>
    </location>
</feature>
<dbReference type="PANTHER" id="PTHR37422">
    <property type="entry name" value="TEICHURONIC ACID BIOSYNTHESIS PROTEIN TUAE"/>
    <property type="match status" value="1"/>
</dbReference>
<feature type="transmembrane region" description="Helical" evidence="5">
    <location>
        <begin position="445"/>
        <end position="465"/>
    </location>
</feature>
<evidence type="ECO:0000313" key="7">
    <source>
        <dbReference type="EMBL" id="QJR15668.1"/>
    </source>
</evidence>
<dbReference type="EMBL" id="CP053073">
    <property type="protein sequence ID" value="QJR15668.1"/>
    <property type="molecule type" value="Genomic_DNA"/>
</dbReference>
<dbReference type="AlphaFoldDB" id="A0A6M4H9X2"/>
<keyword evidence="2 5" id="KW-0812">Transmembrane</keyword>
<feature type="transmembrane region" description="Helical" evidence="5">
    <location>
        <begin position="295"/>
        <end position="316"/>
    </location>
</feature>
<protein>
    <recommendedName>
        <fullName evidence="6">O-antigen ligase-related domain-containing protein</fullName>
    </recommendedName>
</protein>
<dbReference type="GO" id="GO:0016020">
    <property type="term" value="C:membrane"/>
    <property type="evidence" value="ECO:0007669"/>
    <property type="project" value="UniProtKB-SubCell"/>
</dbReference>
<organism evidence="7 8">
    <name type="scientific">Usitatibacter palustris</name>
    <dbReference type="NCBI Taxonomy" id="2732487"/>
    <lineage>
        <taxon>Bacteria</taxon>
        <taxon>Pseudomonadati</taxon>
        <taxon>Pseudomonadota</taxon>
        <taxon>Betaproteobacteria</taxon>
        <taxon>Nitrosomonadales</taxon>
        <taxon>Usitatibacteraceae</taxon>
        <taxon>Usitatibacter</taxon>
    </lineage>
</organism>
<feature type="transmembrane region" description="Helical" evidence="5">
    <location>
        <begin position="390"/>
        <end position="410"/>
    </location>
</feature>
<accession>A0A6M4H9X2</accession>
<evidence type="ECO:0000256" key="2">
    <source>
        <dbReference type="ARBA" id="ARBA00022692"/>
    </source>
</evidence>
<feature type="transmembrane region" description="Helical" evidence="5">
    <location>
        <begin position="160"/>
        <end position="185"/>
    </location>
</feature>
<comment type="subcellular location">
    <subcellularLocation>
        <location evidence="1">Membrane</location>
        <topology evidence="1">Multi-pass membrane protein</topology>
    </subcellularLocation>
</comment>
<feature type="transmembrane region" description="Helical" evidence="5">
    <location>
        <begin position="130"/>
        <end position="148"/>
    </location>
</feature>
<evidence type="ECO:0000256" key="1">
    <source>
        <dbReference type="ARBA" id="ARBA00004141"/>
    </source>
</evidence>
<evidence type="ECO:0000259" key="6">
    <source>
        <dbReference type="Pfam" id="PF04932"/>
    </source>
</evidence>
<name>A0A6M4H9X2_9PROT</name>
<feature type="transmembrane region" description="Helical" evidence="5">
    <location>
        <begin position="248"/>
        <end position="265"/>
    </location>
</feature>
<evidence type="ECO:0000313" key="8">
    <source>
        <dbReference type="Proteomes" id="UP000503096"/>
    </source>
</evidence>
<reference evidence="7 8" key="1">
    <citation type="submission" date="2020-04" db="EMBL/GenBank/DDBJ databases">
        <title>Usitatibacter rugosus gen. nov., sp. nov. and Usitatibacter palustris sp. nov., novel members of Usitatibacteraceae fam. nov. within the order Nitrosomonadales isolated from soil.</title>
        <authorList>
            <person name="Huber K.J."/>
            <person name="Neumann-Schaal M."/>
            <person name="Geppert A."/>
            <person name="Luckner M."/>
            <person name="Wanner G."/>
            <person name="Overmann J."/>
        </authorList>
    </citation>
    <scope>NUCLEOTIDE SEQUENCE [LARGE SCALE GENOMIC DNA]</scope>
    <source>
        <strain evidence="7 8">Swamp67</strain>
    </source>
</reference>
<gene>
    <name evidence="7" type="ORF">DSM104440_02493</name>
</gene>
<dbReference type="InterPro" id="IPR051533">
    <property type="entry name" value="WaaL-like"/>
</dbReference>